<accession>A0A6J4IUT2</accession>
<name>A0A6J4IUT2_9SPHI</name>
<proteinExistence type="predicted"/>
<gene>
    <name evidence="1" type="ORF">AVDCRST_MAG56-2614</name>
</gene>
<dbReference type="AlphaFoldDB" id="A0A6J4IUT2"/>
<sequence>AFPLATAWIPPCPCHSHPHPHQIMFIKSWSSINPANPDPAPVCVSL</sequence>
<organism evidence="1">
    <name type="scientific">uncultured Cytophagales bacterium</name>
    <dbReference type="NCBI Taxonomy" id="158755"/>
    <lineage>
        <taxon>Bacteria</taxon>
        <taxon>Pseudomonadati</taxon>
        <taxon>Bacteroidota</taxon>
        <taxon>Sphingobacteriia</taxon>
        <taxon>Sphingobacteriales</taxon>
        <taxon>environmental samples</taxon>
    </lineage>
</organism>
<protein>
    <submittedName>
        <fullName evidence="1">Uncharacterized protein</fullName>
    </submittedName>
</protein>
<feature type="non-terminal residue" evidence="1">
    <location>
        <position position="1"/>
    </location>
</feature>
<feature type="non-terminal residue" evidence="1">
    <location>
        <position position="46"/>
    </location>
</feature>
<reference evidence="1" key="1">
    <citation type="submission" date="2020-02" db="EMBL/GenBank/DDBJ databases">
        <authorList>
            <person name="Meier V. D."/>
        </authorList>
    </citation>
    <scope>NUCLEOTIDE SEQUENCE</scope>
    <source>
        <strain evidence="1">AVDCRST_MAG56</strain>
    </source>
</reference>
<evidence type="ECO:0000313" key="1">
    <source>
        <dbReference type="EMBL" id="CAA9262627.1"/>
    </source>
</evidence>
<dbReference type="EMBL" id="CADCTQ010000228">
    <property type="protein sequence ID" value="CAA9262627.1"/>
    <property type="molecule type" value="Genomic_DNA"/>
</dbReference>